<keyword evidence="4" id="KW-0540">Nuclease</keyword>
<evidence type="ECO:0000256" key="2">
    <source>
        <dbReference type="ARBA" id="ARBA00009260"/>
    </source>
</evidence>
<evidence type="ECO:0000256" key="1">
    <source>
        <dbReference type="ARBA" id="ARBA00003293"/>
    </source>
</evidence>
<evidence type="ECO:0000259" key="7">
    <source>
        <dbReference type="Pfam" id="PF05840"/>
    </source>
</evidence>
<protein>
    <submittedName>
        <fullName evidence="8">Putative replication protein for prophage</fullName>
    </submittedName>
</protein>
<comment type="similarity">
    <text evidence="2">Belongs to the phage GPA family.</text>
</comment>
<accession>A0A2X3KA03</accession>
<feature type="domain" description="Replication gene A protein-like" evidence="7">
    <location>
        <begin position="3"/>
        <end position="82"/>
    </location>
</feature>
<sequence>MASPDWWGRKIWRLRCDWRENQLRAVGAVNKKAHAYVSASSLIEWQEQRRKNRDFFKSHELVDEDGNVSSLEDMINKSTSNPGYSSP</sequence>
<dbReference type="GO" id="GO:0006260">
    <property type="term" value="P:DNA replication"/>
    <property type="evidence" value="ECO:0007669"/>
    <property type="project" value="UniProtKB-KW"/>
</dbReference>
<organism evidence="8 9">
    <name type="scientific">Escherichia coli</name>
    <dbReference type="NCBI Taxonomy" id="562"/>
    <lineage>
        <taxon>Bacteria</taxon>
        <taxon>Pseudomonadati</taxon>
        <taxon>Pseudomonadota</taxon>
        <taxon>Gammaproteobacteria</taxon>
        <taxon>Enterobacterales</taxon>
        <taxon>Enterobacteriaceae</taxon>
        <taxon>Escherichia</taxon>
    </lineage>
</organism>
<evidence type="ECO:0000256" key="4">
    <source>
        <dbReference type="ARBA" id="ARBA00022722"/>
    </source>
</evidence>
<keyword evidence="5" id="KW-0255">Endonuclease</keyword>
<dbReference type="GO" id="GO:0016787">
    <property type="term" value="F:hydrolase activity"/>
    <property type="evidence" value="ECO:0007669"/>
    <property type="project" value="UniProtKB-KW"/>
</dbReference>
<evidence type="ECO:0000313" key="9">
    <source>
        <dbReference type="Proteomes" id="UP000250991"/>
    </source>
</evidence>
<keyword evidence="6" id="KW-0378">Hydrolase</keyword>
<dbReference type="AlphaFoldDB" id="A0A2X3KA03"/>
<dbReference type="InterPro" id="IPR008766">
    <property type="entry name" value="Replication_gene_A-like"/>
</dbReference>
<comment type="function">
    <text evidence="1">Possible endonuclease which induces a single-strand cut and initiates DNA replication.</text>
</comment>
<evidence type="ECO:0000256" key="5">
    <source>
        <dbReference type="ARBA" id="ARBA00022759"/>
    </source>
</evidence>
<gene>
    <name evidence="8" type="ORF">NCTC8009_05426</name>
</gene>
<reference evidence="8 9" key="1">
    <citation type="submission" date="2018-06" db="EMBL/GenBank/DDBJ databases">
        <authorList>
            <consortium name="Pathogen Informatics"/>
            <person name="Doyle S."/>
        </authorList>
    </citation>
    <scope>NUCLEOTIDE SEQUENCE [LARGE SCALE GENOMIC DNA]</scope>
    <source>
        <strain evidence="8 9">NCTC8009</strain>
    </source>
</reference>
<dbReference type="Proteomes" id="UP000250991">
    <property type="component" value="Unassembled WGS sequence"/>
</dbReference>
<proteinExistence type="inferred from homology"/>
<evidence type="ECO:0000256" key="3">
    <source>
        <dbReference type="ARBA" id="ARBA00022705"/>
    </source>
</evidence>
<dbReference type="Pfam" id="PF05840">
    <property type="entry name" value="Phage_GPA"/>
    <property type="match status" value="1"/>
</dbReference>
<evidence type="ECO:0000313" key="8">
    <source>
        <dbReference type="EMBL" id="SQD04883.1"/>
    </source>
</evidence>
<dbReference type="EMBL" id="UARW01000010">
    <property type="protein sequence ID" value="SQD04883.1"/>
    <property type="molecule type" value="Genomic_DNA"/>
</dbReference>
<name>A0A2X3KA03_ECOLX</name>
<evidence type="ECO:0000256" key="6">
    <source>
        <dbReference type="ARBA" id="ARBA00022801"/>
    </source>
</evidence>
<dbReference type="GO" id="GO:0004519">
    <property type="term" value="F:endonuclease activity"/>
    <property type="evidence" value="ECO:0007669"/>
    <property type="project" value="UniProtKB-KW"/>
</dbReference>
<keyword evidence="3" id="KW-0235">DNA replication</keyword>